<gene>
    <name evidence="22" type="primary">PLEST006888</name>
    <name evidence="22" type="ORF">PLESTB_001400300</name>
</gene>
<evidence type="ECO:0000256" key="8">
    <source>
        <dbReference type="ARBA" id="ARBA00022723"/>
    </source>
</evidence>
<comment type="catalytic activity">
    <reaction evidence="16">
        <text>L-seryl-[protein] + ATP = O-phospho-L-seryl-[protein] + ADP + H(+)</text>
        <dbReference type="Rhea" id="RHEA:17989"/>
        <dbReference type="Rhea" id="RHEA-COMP:9863"/>
        <dbReference type="Rhea" id="RHEA-COMP:11604"/>
        <dbReference type="ChEBI" id="CHEBI:15378"/>
        <dbReference type="ChEBI" id="CHEBI:29999"/>
        <dbReference type="ChEBI" id="CHEBI:30616"/>
        <dbReference type="ChEBI" id="CHEBI:83421"/>
        <dbReference type="ChEBI" id="CHEBI:456216"/>
        <dbReference type="EC" id="2.7.11.12"/>
    </reaction>
</comment>
<evidence type="ECO:0000259" key="21">
    <source>
        <dbReference type="PROSITE" id="PS51285"/>
    </source>
</evidence>
<evidence type="ECO:0000256" key="1">
    <source>
        <dbReference type="ARBA" id="ARBA00001946"/>
    </source>
</evidence>
<evidence type="ECO:0000256" key="17">
    <source>
        <dbReference type="PROSITE-ProRule" id="PRU10141"/>
    </source>
</evidence>
<evidence type="ECO:0000256" key="10">
    <source>
        <dbReference type="ARBA" id="ARBA00022777"/>
    </source>
</evidence>
<dbReference type="InterPro" id="IPR000595">
    <property type="entry name" value="cNMP-bd_dom"/>
</dbReference>
<evidence type="ECO:0000256" key="9">
    <source>
        <dbReference type="ARBA" id="ARBA00022741"/>
    </source>
</evidence>
<dbReference type="InterPro" id="IPR000719">
    <property type="entry name" value="Prot_kinase_dom"/>
</dbReference>
<evidence type="ECO:0000256" key="15">
    <source>
        <dbReference type="ARBA" id="ARBA00047298"/>
    </source>
</evidence>
<dbReference type="InterPro" id="IPR014710">
    <property type="entry name" value="RmlC-like_jellyroll"/>
</dbReference>
<dbReference type="SUPFAM" id="SSF51206">
    <property type="entry name" value="cAMP-binding domain-like"/>
    <property type="match status" value="4"/>
</dbReference>
<dbReference type="SMART" id="SM00220">
    <property type="entry name" value="S_TKc"/>
    <property type="match status" value="1"/>
</dbReference>
<evidence type="ECO:0000256" key="14">
    <source>
        <dbReference type="ARBA" id="ARBA00024113"/>
    </source>
</evidence>
<dbReference type="PROSITE" id="PS00889">
    <property type="entry name" value="CNMP_BINDING_2"/>
    <property type="match status" value="3"/>
</dbReference>
<dbReference type="CDD" id="cd00038">
    <property type="entry name" value="CAP_ED"/>
    <property type="match status" value="4"/>
</dbReference>
<dbReference type="GO" id="GO:0004692">
    <property type="term" value="F:cGMP-dependent protein kinase activity"/>
    <property type="evidence" value="ECO:0007669"/>
    <property type="project" value="UniProtKB-EC"/>
</dbReference>
<evidence type="ECO:0000256" key="13">
    <source>
        <dbReference type="ARBA" id="ARBA00022992"/>
    </source>
</evidence>
<dbReference type="InterPro" id="IPR018490">
    <property type="entry name" value="cNMP-bd_dom_sf"/>
</dbReference>
<keyword evidence="10 22" id="KW-0418">Kinase</keyword>
<evidence type="ECO:0000256" key="18">
    <source>
        <dbReference type="SAM" id="MobiDB-lite"/>
    </source>
</evidence>
<keyword evidence="4" id="KW-0963">Cytoplasm</keyword>
<keyword evidence="23" id="KW-1185">Reference proteome</keyword>
<keyword evidence="9 17" id="KW-0547">Nucleotide-binding</keyword>
<comment type="cofactor">
    <cofactor evidence="1">
        <name>Mg(2+)</name>
        <dbReference type="ChEBI" id="CHEBI:18420"/>
    </cofactor>
</comment>
<protein>
    <recommendedName>
        <fullName evidence="14">cGMP-dependent protein kinase</fullName>
        <ecNumber evidence="3">2.7.11.12</ecNumber>
    </recommendedName>
</protein>
<feature type="region of interest" description="Disordered" evidence="18">
    <location>
        <begin position="38"/>
        <end position="60"/>
    </location>
</feature>
<dbReference type="PROSITE" id="PS50011">
    <property type="entry name" value="PROTEIN_KINASE_DOM"/>
    <property type="match status" value="1"/>
</dbReference>
<evidence type="ECO:0000313" key="23">
    <source>
        <dbReference type="Proteomes" id="UP001165080"/>
    </source>
</evidence>
<name>A0A9W6BV44_9CHLO</name>
<keyword evidence="6" id="KW-0140">cGMP</keyword>
<evidence type="ECO:0000256" key="2">
    <source>
        <dbReference type="ARBA" id="ARBA00006352"/>
    </source>
</evidence>
<dbReference type="GO" id="GO:0030553">
    <property type="term" value="F:cGMP binding"/>
    <property type="evidence" value="ECO:0007669"/>
    <property type="project" value="UniProtKB-KW"/>
</dbReference>
<dbReference type="Pfam" id="PF00027">
    <property type="entry name" value="cNMP_binding"/>
    <property type="match status" value="4"/>
</dbReference>
<evidence type="ECO:0000256" key="12">
    <source>
        <dbReference type="ARBA" id="ARBA00022842"/>
    </source>
</evidence>
<dbReference type="GO" id="GO:0004691">
    <property type="term" value="F:cAMP-dependent protein kinase activity"/>
    <property type="evidence" value="ECO:0007669"/>
    <property type="project" value="TreeGrafter"/>
</dbReference>
<dbReference type="Gene3D" id="3.30.200.20">
    <property type="entry name" value="Phosphorylase Kinase, domain 1"/>
    <property type="match status" value="1"/>
</dbReference>
<dbReference type="PRINTS" id="PR00103">
    <property type="entry name" value="CAMPKINASE"/>
</dbReference>
<keyword evidence="11 17" id="KW-0067">ATP-binding</keyword>
<feature type="domain" description="Cyclic nucleotide-binding" evidence="20">
    <location>
        <begin position="343"/>
        <end position="459"/>
    </location>
</feature>
<organism evidence="22 23">
    <name type="scientific">Pleodorina starrii</name>
    <dbReference type="NCBI Taxonomy" id="330485"/>
    <lineage>
        <taxon>Eukaryota</taxon>
        <taxon>Viridiplantae</taxon>
        <taxon>Chlorophyta</taxon>
        <taxon>core chlorophytes</taxon>
        <taxon>Chlorophyceae</taxon>
        <taxon>CS clade</taxon>
        <taxon>Chlamydomonadales</taxon>
        <taxon>Volvocaceae</taxon>
        <taxon>Pleodorina</taxon>
    </lineage>
</organism>
<evidence type="ECO:0000259" key="19">
    <source>
        <dbReference type="PROSITE" id="PS50011"/>
    </source>
</evidence>
<comment type="catalytic activity">
    <reaction evidence="15">
        <text>L-threonyl-[protein] + ATP = O-phospho-L-threonyl-[protein] + ADP + H(+)</text>
        <dbReference type="Rhea" id="RHEA:46608"/>
        <dbReference type="Rhea" id="RHEA-COMP:11060"/>
        <dbReference type="Rhea" id="RHEA-COMP:11605"/>
        <dbReference type="ChEBI" id="CHEBI:15378"/>
        <dbReference type="ChEBI" id="CHEBI:30013"/>
        <dbReference type="ChEBI" id="CHEBI:30616"/>
        <dbReference type="ChEBI" id="CHEBI:61977"/>
        <dbReference type="ChEBI" id="CHEBI:456216"/>
        <dbReference type="EC" id="2.7.11.12"/>
    </reaction>
</comment>
<dbReference type="AlphaFoldDB" id="A0A9W6BV44"/>
<dbReference type="Gene3D" id="1.10.510.10">
    <property type="entry name" value="Transferase(Phosphotransferase) domain 1"/>
    <property type="match status" value="1"/>
</dbReference>
<reference evidence="22 23" key="1">
    <citation type="journal article" date="2023" name="Commun. Biol.">
        <title>Reorganization of the ancestral sex-determining regions during the evolution of trioecy in Pleodorina starrii.</title>
        <authorList>
            <person name="Takahashi K."/>
            <person name="Suzuki S."/>
            <person name="Kawai-Toyooka H."/>
            <person name="Yamamoto K."/>
            <person name="Hamaji T."/>
            <person name="Ootsuki R."/>
            <person name="Yamaguchi H."/>
            <person name="Kawachi M."/>
            <person name="Higashiyama T."/>
            <person name="Nozaki H."/>
        </authorList>
    </citation>
    <scope>NUCLEOTIDE SEQUENCE [LARGE SCALE GENOMIC DNA]</scope>
    <source>
        <strain evidence="22 23">NIES-4479</strain>
    </source>
</reference>
<dbReference type="Proteomes" id="UP001165080">
    <property type="component" value="Unassembled WGS sequence"/>
</dbReference>
<keyword evidence="13" id="KW-0142">cGMP-binding</keyword>
<dbReference type="SUPFAM" id="SSF56112">
    <property type="entry name" value="Protein kinase-like (PK-like)"/>
    <property type="match status" value="1"/>
</dbReference>
<dbReference type="SMART" id="SM00100">
    <property type="entry name" value="cNMP"/>
    <property type="match status" value="4"/>
</dbReference>
<dbReference type="InterPro" id="IPR018488">
    <property type="entry name" value="cNMP-bd_CS"/>
</dbReference>
<dbReference type="PROSITE" id="PS51285">
    <property type="entry name" value="AGC_KINASE_CTER"/>
    <property type="match status" value="1"/>
</dbReference>
<evidence type="ECO:0000259" key="20">
    <source>
        <dbReference type="PROSITE" id="PS50042"/>
    </source>
</evidence>
<dbReference type="InterPro" id="IPR000961">
    <property type="entry name" value="AGC-kinase_C"/>
</dbReference>
<dbReference type="PROSITE" id="PS00888">
    <property type="entry name" value="CNMP_BINDING_1"/>
    <property type="match status" value="1"/>
</dbReference>
<dbReference type="GO" id="GO:0005952">
    <property type="term" value="C:cAMP-dependent protein kinase complex"/>
    <property type="evidence" value="ECO:0007669"/>
    <property type="project" value="TreeGrafter"/>
</dbReference>
<feature type="domain" description="AGC-kinase C-terminal" evidence="21">
    <location>
        <begin position="850"/>
        <end position="904"/>
    </location>
</feature>
<feature type="domain" description="Protein kinase" evidence="19">
    <location>
        <begin position="594"/>
        <end position="849"/>
    </location>
</feature>
<dbReference type="InterPro" id="IPR011009">
    <property type="entry name" value="Kinase-like_dom_sf"/>
</dbReference>
<evidence type="ECO:0000313" key="22">
    <source>
        <dbReference type="EMBL" id="GLC58779.1"/>
    </source>
</evidence>
<dbReference type="InterPro" id="IPR008271">
    <property type="entry name" value="Ser/Thr_kinase_AS"/>
</dbReference>
<evidence type="ECO:0000256" key="16">
    <source>
        <dbReference type="ARBA" id="ARBA00047462"/>
    </source>
</evidence>
<keyword evidence="5" id="KW-0723">Serine/threonine-protein kinase</keyword>
<dbReference type="PANTHER" id="PTHR24353:SF37">
    <property type="entry name" value="CAMP-DEPENDENT PROTEIN KINASE CATALYTIC SUBUNIT PRKX"/>
    <property type="match status" value="1"/>
</dbReference>
<evidence type="ECO:0000256" key="5">
    <source>
        <dbReference type="ARBA" id="ARBA00022527"/>
    </source>
</evidence>
<evidence type="ECO:0000256" key="6">
    <source>
        <dbReference type="ARBA" id="ARBA00022535"/>
    </source>
</evidence>
<feature type="binding site" evidence="17">
    <location>
        <position position="621"/>
    </location>
    <ligand>
        <name>ATP</name>
        <dbReference type="ChEBI" id="CHEBI:30616"/>
    </ligand>
</feature>
<keyword evidence="7" id="KW-0808">Transferase</keyword>
<evidence type="ECO:0000256" key="4">
    <source>
        <dbReference type="ARBA" id="ARBA00022490"/>
    </source>
</evidence>
<feature type="domain" description="Cyclic nucleotide-binding" evidence="20">
    <location>
        <begin position="102"/>
        <end position="206"/>
    </location>
</feature>
<feature type="domain" description="Cyclic nucleotide-binding" evidence="20">
    <location>
        <begin position="227"/>
        <end position="334"/>
    </location>
</feature>
<dbReference type="PROSITE" id="PS00107">
    <property type="entry name" value="PROTEIN_KINASE_ATP"/>
    <property type="match status" value="1"/>
</dbReference>
<dbReference type="Gene3D" id="2.60.120.10">
    <property type="entry name" value="Jelly Rolls"/>
    <property type="match status" value="4"/>
</dbReference>
<evidence type="ECO:0000256" key="11">
    <source>
        <dbReference type="ARBA" id="ARBA00022840"/>
    </source>
</evidence>
<dbReference type="PANTHER" id="PTHR24353">
    <property type="entry name" value="CYCLIC NUCLEOTIDE-DEPENDENT PROTEIN KINASE"/>
    <property type="match status" value="1"/>
</dbReference>
<dbReference type="OrthoDB" id="63267at2759"/>
<comment type="similarity">
    <text evidence="2">Belongs to the protein kinase superfamily. AGC Ser/Thr protein kinase family. cGMP subfamily.</text>
</comment>
<sequence>MKSLLQKMNACVKPGANEFQEKSSVDEVMAQVKLTPTDTSADGKRWSVSGGSSKNGSLPKLWGKKRQAVAAESSVVTGKVPIVPKPEKTKELIAKAIADNLLFQDLPRAALEVIIDSMHSMEVAAGTDIIRQGDRDASQFFVLEAGVCEVWVRSANATASKKVHVYSAGSAFGELALLYSAPRAATVKGTTRCVLWVMERSVYNAVKRNFTHEQLAARHNLLDTVPALKNLSNHQKALLVDALTQVEFKPGKHVFKRGDPGSDFFIVKEGTALVKDAGGNVLSRLTVGQYFGEKALLEKELRAADVVADGKLICYCLSAAAFQELLGSKEEIWRFEHLKEVPILSALSERQLWQMAHAMKASAFKKGEVVFRKGEAGDTFFIVQSGSFVVLDDGNKELARVGEGGCFGELALLRSDVRAATVKAVADSSVLTLSRDEFTRLLGNLSQLRSVWRLEALKKVPLLTALDAATRSSLAAALRSVNFSSSEDVIRQGDIGDRFYIVERGELGVFKDRQGPIKTYAAGAYFGELALLRNEPRAATVRANTDVSLLELDRGHFHELLGPLLPVMTREAEAYLRQGANWKPQSKVFNVSDAQAVAVLGAGGFGQVLLVQYKGNYRALKIISKGFVKEQGLVEHVKREKELMSECDSHFLVKLEGTTTDDTMLYMMMEAVMGGELFSYLQTRTRPLDENHARFYAASVILALEYLHDRDMVYRDLKPENLLIDLQGYVKVTDFGFVKRLKRGTKTYTLCGTPEYLAPEIIMNKGHNGAADWWALGVLIFELCNGLPPFMDDDRLVMFRKICNRELTFPKHITGDLKHLIERLLDPNPLFRAGAGREGAAEIKSHAWFAGFDWDKFAAKQLPAPYIPKQPSHAGDTCNFAPMQVDTKQFRNKAYKSKGVFKDF</sequence>
<accession>A0A9W6BV44</accession>
<evidence type="ECO:0000256" key="7">
    <source>
        <dbReference type="ARBA" id="ARBA00022679"/>
    </source>
</evidence>
<comment type="caution">
    <text evidence="22">The sequence shown here is derived from an EMBL/GenBank/DDBJ whole genome shotgun (WGS) entry which is preliminary data.</text>
</comment>
<dbReference type="GO" id="GO:0005524">
    <property type="term" value="F:ATP binding"/>
    <property type="evidence" value="ECO:0007669"/>
    <property type="project" value="UniProtKB-UniRule"/>
</dbReference>
<proteinExistence type="inferred from homology"/>
<keyword evidence="8" id="KW-0479">Metal-binding</keyword>
<dbReference type="InterPro" id="IPR017441">
    <property type="entry name" value="Protein_kinase_ATP_BS"/>
</dbReference>
<feature type="domain" description="Cyclic nucleotide-binding" evidence="20">
    <location>
        <begin position="462"/>
        <end position="578"/>
    </location>
</feature>
<dbReference type="FunFam" id="1.10.510.10:FF:000005">
    <property type="entry name" value="cAMP-dependent protein kinase catalytic subunit alpha"/>
    <property type="match status" value="1"/>
</dbReference>
<dbReference type="EMBL" id="BRXU01000024">
    <property type="protein sequence ID" value="GLC58779.1"/>
    <property type="molecule type" value="Genomic_DNA"/>
</dbReference>
<evidence type="ECO:0000256" key="3">
    <source>
        <dbReference type="ARBA" id="ARBA00012428"/>
    </source>
</evidence>
<dbReference type="PROSITE" id="PS50042">
    <property type="entry name" value="CNMP_BINDING_3"/>
    <property type="match status" value="4"/>
</dbReference>
<dbReference type="GO" id="GO:0046872">
    <property type="term" value="F:metal ion binding"/>
    <property type="evidence" value="ECO:0007669"/>
    <property type="project" value="UniProtKB-KW"/>
</dbReference>
<keyword evidence="12" id="KW-0460">Magnesium</keyword>
<dbReference type="Pfam" id="PF00069">
    <property type="entry name" value="Pkinase"/>
    <property type="match status" value="1"/>
</dbReference>
<dbReference type="PROSITE" id="PS00108">
    <property type="entry name" value="PROTEIN_KINASE_ST"/>
    <property type="match status" value="1"/>
</dbReference>
<dbReference type="EC" id="2.7.11.12" evidence="3"/>